<name>A0ACB5TFD3_AMBMO</name>
<keyword evidence="2" id="KW-1185">Reference proteome</keyword>
<proteinExistence type="predicted"/>
<sequence>MYSKVNYFKGAPLKDGKKLIEFTYKTYRGEPQISSDNSLIVRHKKKKMTSGRASFSFKAGQFNHLNWIAGIKIGQSAFSQVSNDPNGAQFANLGEEVSGVGHNFPKLRFEKISVSTGNLTVSLNGPWATGSEDLIFLRVEIDFPPKYPSKNGIPKFKVDGTHELTEEKRKDILANLETISKKYCSADRFCLEPCFRFLLGEKVNLDFQADPAVTFGPFEFKDTSGNDNNSEDEMITTDDDNNRDTFLSIVSEQDESDEDDYDEQDSVVEVKKPTFNSVPIAKGCGAIWTPSGHLVCFFVNQKQDKKSQQQIIKFGQQGFSLAKHSKRKPQANTMLSNEIRSYHQSDESDYDSDTDSLSSEDSLNNDFEMLQSDKLYRMRIPTNIGPFASGPAAGRISQGARSGTIHFGNTSVPTDRSAQCRGC</sequence>
<protein>
    <submittedName>
        <fullName evidence="1">Unnamed protein product</fullName>
    </submittedName>
</protein>
<accession>A0ACB5TFD3</accession>
<evidence type="ECO:0000313" key="2">
    <source>
        <dbReference type="Proteomes" id="UP001165064"/>
    </source>
</evidence>
<dbReference type="Proteomes" id="UP001165064">
    <property type="component" value="Unassembled WGS sequence"/>
</dbReference>
<reference evidence="1" key="1">
    <citation type="submission" date="2023-04" db="EMBL/GenBank/DDBJ databases">
        <title>Ambrosiozyma monospora NBRC 10751.</title>
        <authorList>
            <person name="Ichikawa N."/>
            <person name="Sato H."/>
            <person name="Tonouchi N."/>
        </authorList>
    </citation>
    <scope>NUCLEOTIDE SEQUENCE</scope>
    <source>
        <strain evidence="1">NBRC 10751</strain>
    </source>
</reference>
<organism evidence="1 2">
    <name type="scientific">Ambrosiozyma monospora</name>
    <name type="common">Yeast</name>
    <name type="synonym">Endomycopsis monosporus</name>
    <dbReference type="NCBI Taxonomy" id="43982"/>
    <lineage>
        <taxon>Eukaryota</taxon>
        <taxon>Fungi</taxon>
        <taxon>Dikarya</taxon>
        <taxon>Ascomycota</taxon>
        <taxon>Saccharomycotina</taxon>
        <taxon>Pichiomycetes</taxon>
        <taxon>Pichiales</taxon>
        <taxon>Pichiaceae</taxon>
        <taxon>Ambrosiozyma</taxon>
    </lineage>
</organism>
<gene>
    <name evidence="1" type="ORF">Amon02_000801200</name>
</gene>
<comment type="caution">
    <text evidence="1">The sequence shown here is derived from an EMBL/GenBank/DDBJ whole genome shotgun (WGS) entry which is preliminary data.</text>
</comment>
<evidence type="ECO:0000313" key="1">
    <source>
        <dbReference type="EMBL" id="GME86527.1"/>
    </source>
</evidence>
<dbReference type="EMBL" id="BSXS01006906">
    <property type="protein sequence ID" value="GME86527.1"/>
    <property type="molecule type" value="Genomic_DNA"/>
</dbReference>